<accession>A0A410T570</accession>
<dbReference type="Proteomes" id="UP000289169">
    <property type="component" value="Segment"/>
</dbReference>
<dbReference type="InterPro" id="IPR020313">
    <property type="entry name" value="Double-stranded_DNA-bd"/>
</dbReference>
<dbReference type="EMBL" id="MK240351">
    <property type="protein sequence ID" value="QAU03890.1"/>
    <property type="molecule type" value="Genomic_DNA"/>
</dbReference>
<gene>
    <name evidence="1" type="ORF">Henu6_gp50</name>
</gene>
<name>A0A410T570_9CAUD</name>
<proteinExistence type="predicted"/>
<evidence type="ECO:0000313" key="2">
    <source>
        <dbReference type="Proteomes" id="UP000289169"/>
    </source>
</evidence>
<reference evidence="1 2" key="1">
    <citation type="submission" date="2018-11" db="EMBL/GenBank/DDBJ databases">
        <authorList>
            <person name="Teng T."/>
        </authorList>
    </citation>
    <scope>NUCLEOTIDE SEQUENCE [LARGE SCALE GENOMIC DNA]</scope>
</reference>
<dbReference type="Pfam" id="PF11126">
    <property type="entry name" value="Phage_DsbA"/>
    <property type="match status" value="1"/>
</dbReference>
<sequence>MAKTKVEYNQAAHGDMIKSMIKECSNHKAIIEGANDAIKEIRKRAQDEFGFEPKQFNKLLSMYHKDSREAFENESEETLEAYDALFTN</sequence>
<organism evidence="1 2">
    <name type="scientific">Acinetobacter phage Henu6</name>
    <dbReference type="NCBI Taxonomy" id="2500136"/>
    <lineage>
        <taxon>Viruses</taxon>
        <taxon>Duplodnaviria</taxon>
        <taxon>Heunggongvirae</taxon>
        <taxon>Uroviricota</taxon>
        <taxon>Caudoviricetes</taxon>
        <taxon>Pantevenvirales</taxon>
        <taxon>Straboviridae</taxon>
        <taxon>Twarogvirinae</taxon>
        <taxon>Zedzedvirus</taxon>
        <taxon>Zedzedvirus zz1</taxon>
    </lineage>
</organism>
<evidence type="ECO:0000313" key="1">
    <source>
        <dbReference type="EMBL" id="QAU03890.1"/>
    </source>
</evidence>
<protein>
    <submittedName>
        <fullName evidence="1">Late transcription dsDNA binding protein</fullName>
    </submittedName>
</protein>